<protein>
    <submittedName>
        <fullName evidence="2">Uncharacterized protein</fullName>
    </submittedName>
</protein>
<keyword evidence="3" id="KW-1185">Reference proteome</keyword>
<dbReference type="AlphaFoldDB" id="A0AAN6PTH1"/>
<evidence type="ECO:0000313" key="2">
    <source>
        <dbReference type="EMBL" id="KAK4097659.1"/>
    </source>
</evidence>
<dbReference type="Proteomes" id="UP001305647">
    <property type="component" value="Unassembled WGS sequence"/>
</dbReference>
<feature type="region of interest" description="Disordered" evidence="1">
    <location>
        <begin position="68"/>
        <end position="129"/>
    </location>
</feature>
<name>A0AAN6PTH1_9PEZI</name>
<evidence type="ECO:0000313" key="3">
    <source>
        <dbReference type="Proteomes" id="UP001305647"/>
    </source>
</evidence>
<gene>
    <name evidence="2" type="ORF">N658DRAFT_433517</name>
</gene>
<reference evidence="2" key="2">
    <citation type="submission" date="2023-05" db="EMBL/GenBank/DDBJ databases">
        <authorList>
            <consortium name="Lawrence Berkeley National Laboratory"/>
            <person name="Steindorff A."/>
            <person name="Hensen N."/>
            <person name="Bonometti L."/>
            <person name="Westerberg I."/>
            <person name="Brannstrom I.O."/>
            <person name="Guillou S."/>
            <person name="Cros-Aarteil S."/>
            <person name="Calhoun S."/>
            <person name="Haridas S."/>
            <person name="Kuo A."/>
            <person name="Mondo S."/>
            <person name="Pangilinan J."/>
            <person name="Riley R."/>
            <person name="Labutti K."/>
            <person name="Andreopoulos B."/>
            <person name="Lipzen A."/>
            <person name="Chen C."/>
            <person name="Yanf M."/>
            <person name="Daum C."/>
            <person name="Ng V."/>
            <person name="Clum A."/>
            <person name="Ohm R."/>
            <person name="Martin F."/>
            <person name="Silar P."/>
            <person name="Natvig D."/>
            <person name="Lalanne C."/>
            <person name="Gautier V."/>
            <person name="Ament-Velasquez S.L."/>
            <person name="Kruys A."/>
            <person name="Hutchinson M.I."/>
            <person name="Powell A.J."/>
            <person name="Barry K."/>
            <person name="Miller A.N."/>
            <person name="Grigoriev I.V."/>
            <person name="Debuchy R."/>
            <person name="Gladieux P."/>
            <person name="Thoren M.H."/>
            <person name="Johannesson H."/>
        </authorList>
    </citation>
    <scope>NUCLEOTIDE SEQUENCE</scope>
    <source>
        <strain evidence="2">CBS 757.83</strain>
    </source>
</reference>
<accession>A0AAN6PTH1</accession>
<organism evidence="2 3">
    <name type="scientific">Parathielavia hyrcaniae</name>
    <dbReference type="NCBI Taxonomy" id="113614"/>
    <lineage>
        <taxon>Eukaryota</taxon>
        <taxon>Fungi</taxon>
        <taxon>Dikarya</taxon>
        <taxon>Ascomycota</taxon>
        <taxon>Pezizomycotina</taxon>
        <taxon>Sordariomycetes</taxon>
        <taxon>Sordariomycetidae</taxon>
        <taxon>Sordariales</taxon>
        <taxon>Chaetomiaceae</taxon>
        <taxon>Parathielavia</taxon>
    </lineage>
</organism>
<sequence>MQGCLKALRFWRKKSRPYSTSTDDSSCSPLRGPTPTVWIPDPEKPPLHVEHVDFTRPSTGVLIRRHVNPPYSAASTPASTTRWIDPATARNNHGAGRQDGDMMGDSDVVGRQKKAAQEEQERLDFFQMM</sequence>
<dbReference type="EMBL" id="MU863670">
    <property type="protein sequence ID" value="KAK4097659.1"/>
    <property type="molecule type" value="Genomic_DNA"/>
</dbReference>
<evidence type="ECO:0000256" key="1">
    <source>
        <dbReference type="SAM" id="MobiDB-lite"/>
    </source>
</evidence>
<comment type="caution">
    <text evidence="2">The sequence shown here is derived from an EMBL/GenBank/DDBJ whole genome shotgun (WGS) entry which is preliminary data.</text>
</comment>
<feature type="compositionally biased region" description="Polar residues" evidence="1">
    <location>
        <begin position="73"/>
        <end position="82"/>
    </location>
</feature>
<feature type="compositionally biased region" description="Polar residues" evidence="1">
    <location>
        <begin position="17"/>
        <end position="28"/>
    </location>
</feature>
<proteinExistence type="predicted"/>
<feature type="compositionally biased region" description="Basic and acidic residues" evidence="1">
    <location>
        <begin position="115"/>
        <end position="129"/>
    </location>
</feature>
<reference evidence="2" key="1">
    <citation type="journal article" date="2023" name="Mol. Phylogenet. Evol.">
        <title>Genome-scale phylogeny and comparative genomics of the fungal order Sordariales.</title>
        <authorList>
            <person name="Hensen N."/>
            <person name="Bonometti L."/>
            <person name="Westerberg I."/>
            <person name="Brannstrom I.O."/>
            <person name="Guillou S."/>
            <person name="Cros-Aarteil S."/>
            <person name="Calhoun S."/>
            <person name="Haridas S."/>
            <person name="Kuo A."/>
            <person name="Mondo S."/>
            <person name="Pangilinan J."/>
            <person name="Riley R."/>
            <person name="LaButti K."/>
            <person name="Andreopoulos B."/>
            <person name="Lipzen A."/>
            <person name="Chen C."/>
            <person name="Yan M."/>
            <person name="Daum C."/>
            <person name="Ng V."/>
            <person name="Clum A."/>
            <person name="Steindorff A."/>
            <person name="Ohm R.A."/>
            <person name="Martin F."/>
            <person name="Silar P."/>
            <person name="Natvig D.O."/>
            <person name="Lalanne C."/>
            <person name="Gautier V."/>
            <person name="Ament-Velasquez S.L."/>
            <person name="Kruys A."/>
            <person name="Hutchinson M.I."/>
            <person name="Powell A.J."/>
            <person name="Barry K."/>
            <person name="Miller A.N."/>
            <person name="Grigoriev I.V."/>
            <person name="Debuchy R."/>
            <person name="Gladieux P."/>
            <person name="Hiltunen Thoren M."/>
            <person name="Johannesson H."/>
        </authorList>
    </citation>
    <scope>NUCLEOTIDE SEQUENCE</scope>
    <source>
        <strain evidence="2">CBS 757.83</strain>
    </source>
</reference>
<feature type="region of interest" description="Disordered" evidence="1">
    <location>
        <begin position="14"/>
        <end position="44"/>
    </location>
</feature>